<dbReference type="SUPFAM" id="SSF47413">
    <property type="entry name" value="lambda repressor-like DNA-binding domains"/>
    <property type="match status" value="1"/>
</dbReference>
<dbReference type="Proteomes" id="UP000518887">
    <property type="component" value="Unassembled WGS sequence"/>
</dbReference>
<dbReference type="CDD" id="cd00093">
    <property type="entry name" value="HTH_XRE"/>
    <property type="match status" value="1"/>
</dbReference>
<name>A0A7W8LMV3_9SPIR</name>
<dbReference type="Pfam" id="PF01381">
    <property type="entry name" value="HTH_3"/>
    <property type="match status" value="1"/>
</dbReference>
<evidence type="ECO:0000313" key="2">
    <source>
        <dbReference type="EMBL" id="MBB5226790.1"/>
    </source>
</evidence>
<dbReference type="InterPro" id="IPR010982">
    <property type="entry name" value="Lambda_DNA-bd_dom_sf"/>
</dbReference>
<accession>A0A7W8LMV3</accession>
<protein>
    <submittedName>
        <fullName evidence="2">Transcriptional regulator with XRE-family HTH domain</fullName>
    </submittedName>
</protein>
<dbReference type="InterPro" id="IPR001387">
    <property type="entry name" value="Cro/C1-type_HTH"/>
</dbReference>
<gene>
    <name evidence="2" type="ORF">HNP76_002171</name>
</gene>
<dbReference type="SMART" id="SM00530">
    <property type="entry name" value="HTH_XRE"/>
    <property type="match status" value="1"/>
</dbReference>
<dbReference type="GO" id="GO:0003677">
    <property type="term" value="F:DNA binding"/>
    <property type="evidence" value="ECO:0007669"/>
    <property type="project" value="InterPro"/>
</dbReference>
<dbReference type="PROSITE" id="PS50943">
    <property type="entry name" value="HTH_CROC1"/>
    <property type="match status" value="1"/>
</dbReference>
<dbReference type="RefSeq" id="WP_184660366.1">
    <property type="nucleotide sequence ID" value="NZ_CP031518.1"/>
</dbReference>
<feature type="domain" description="HTH cro/C1-type" evidence="1">
    <location>
        <begin position="18"/>
        <end position="73"/>
    </location>
</feature>
<comment type="caution">
    <text evidence="2">The sequence shown here is derived from an EMBL/GenBank/DDBJ whole genome shotgun (WGS) entry which is preliminary data.</text>
</comment>
<keyword evidence="3" id="KW-1185">Reference proteome</keyword>
<dbReference type="AlphaFoldDB" id="A0A7W8LMV3"/>
<evidence type="ECO:0000313" key="3">
    <source>
        <dbReference type="Proteomes" id="UP000518887"/>
    </source>
</evidence>
<proteinExistence type="predicted"/>
<organism evidence="2 3">
    <name type="scientific">Treponema ruminis</name>
    <dbReference type="NCBI Taxonomy" id="744515"/>
    <lineage>
        <taxon>Bacteria</taxon>
        <taxon>Pseudomonadati</taxon>
        <taxon>Spirochaetota</taxon>
        <taxon>Spirochaetia</taxon>
        <taxon>Spirochaetales</taxon>
        <taxon>Treponemataceae</taxon>
        <taxon>Treponema</taxon>
    </lineage>
</organism>
<dbReference type="EMBL" id="JACHFQ010000006">
    <property type="protein sequence ID" value="MBB5226790.1"/>
    <property type="molecule type" value="Genomic_DNA"/>
</dbReference>
<sequence length="91" mass="10316">MCKINKPVINVAATAARIKEYRIRAGYSVREIQNIFNFSSPEAVYAWEKGKYLPTIDNMIVIADVYGVTVDDFIVRDVIEVECDIQEVKSA</sequence>
<evidence type="ECO:0000259" key="1">
    <source>
        <dbReference type="PROSITE" id="PS50943"/>
    </source>
</evidence>
<dbReference type="Gene3D" id="1.10.260.40">
    <property type="entry name" value="lambda repressor-like DNA-binding domains"/>
    <property type="match status" value="1"/>
</dbReference>
<reference evidence="2 3" key="1">
    <citation type="submission" date="2020-08" db="EMBL/GenBank/DDBJ databases">
        <title>Genomic Encyclopedia of Type Strains, Phase IV (KMG-IV): sequencing the most valuable type-strain genomes for metagenomic binning, comparative biology and taxonomic classification.</title>
        <authorList>
            <person name="Goeker M."/>
        </authorList>
    </citation>
    <scope>NUCLEOTIDE SEQUENCE [LARGE SCALE GENOMIC DNA]</scope>
    <source>
        <strain evidence="2 3">DSM 103462</strain>
    </source>
</reference>